<name>A0A6I4UV81_9SPHN</name>
<evidence type="ECO:0000256" key="3">
    <source>
        <dbReference type="ARBA" id="ARBA00023136"/>
    </source>
</evidence>
<evidence type="ECO:0000313" key="6">
    <source>
        <dbReference type="EMBL" id="MXP45787.1"/>
    </source>
</evidence>
<evidence type="ECO:0000256" key="4">
    <source>
        <dbReference type="SAM" id="Phobius"/>
    </source>
</evidence>
<feature type="transmembrane region" description="Helical" evidence="4">
    <location>
        <begin position="282"/>
        <end position="303"/>
    </location>
</feature>
<dbReference type="InterPro" id="IPR020846">
    <property type="entry name" value="MFS_dom"/>
</dbReference>
<keyword evidence="7" id="KW-1185">Reference proteome</keyword>
<dbReference type="InterPro" id="IPR036259">
    <property type="entry name" value="MFS_trans_sf"/>
</dbReference>
<protein>
    <submittedName>
        <fullName evidence="6">MFS transporter</fullName>
    </submittedName>
</protein>
<dbReference type="EMBL" id="WTYP01000001">
    <property type="protein sequence ID" value="MXP45787.1"/>
    <property type="molecule type" value="Genomic_DNA"/>
</dbReference>
<feature type="transmembrane region" description="Helical" evidence="4">
    <location>
        <begin position="49"/>
        <end position="68"/>
    </location>
</feature>
<dbReference type="Proteomes" id="UP000471435">
    <property type="component" value="Unassembled WGS sequence"/>
</dbReference>
<sequence length="396" mass="41999">MDRPRFQSPRFLILYALAAAGGAIAYVPFLTILLPMQVTSLVGSADVEWLAYCAFAGAVAASIANIAFGWFSDATRNRKSWMLAGLGLSSAVLVSMSHARDMETLIGLIVLWQVFLNMMLAPLAAWAGDCVPDGQKGILGGLLAFSPAAGALAAAIVTYPGLAGPDARLVIVAVIVAACVLPAILFGAPTEFPELNRPTASDEKLIQTTETARSVVVRMWLARLLIQISEAALFAYLYFWFRSVDGSMTDSSVARIFSVILIASIPVALWTGRWADRTGRPILPLPVTAALGSAGLVAMALSFSLETAIAGYVLFGIATSVFLSLHTGQTLRVLPKPQTRGRDLGIFNLTNTGPSLVVPWMAIALVPVFGFSGLFYLLAGLALLAAFLLASLPRPR</sequence>
<dbReference type="RefSeq" id="WP_160729098.1">
    <property type="nucleotide sequence ID" value="NZ_WTYP01000001.1"/>
</dbReference>
<dbReference type="InterPro" id="IPR011701">
    <property type="entry name" value="MFS"/>
</dbReference>
<keyword evidence="1 4" id="KW-0812">Transmembrane</keyword>
<feature type="domain" description="Major facilitator superfamily (MFS) profile" evidence="5">
    <location>
        <begin position="215"/>
        <end position="396"/>
    </location>
</feature>
<feature type="transmembrane region" description="Helical" evidence="4">
    <location>
        <begin position="309"/>
        <end position="325"/>
    </location>
</feature>
<dbReference type="PROSITE" id="PS50850">
    <property type="entry name" value="MFS"/>
    <property type="match status" value="1"/>
</dbReference>
<feature type="transmembrane region" description="Helical" evidence="4">
    <location>
        <begin position="138"/>
        <end position="157"/>
    </location>
</feature>
<feature type="transmembrane region" description="Helical" evidence="4">
    <location>
        <begin position="253"/>
        <end position="270"/>
    </location>
</feature>
<evidence type="ECO:0000256" key="1">
    <source>
        <dbReference type="ARBA" id="ARBA00022692"/>
    </source>
</evidence>
<feature type="transmembrane region" description="Helical" evidence="4">
    <location>
        <begin position="169"/>
        <end position="188"/>
    </location>
</feature>
<accession>A0A6I4UV81</accession>
<evidence type="ECO:0000256" key="2">
    <source>
        <dbReference type="ARBA" id="ARBA00022989"/>
    </source>
</evidence>
<organism evidence="6 7">
    <name type="scientific">Pontixanthobacter luteolus</name>
    <dbReference type="NCBI Taxonomy" id="295089"/>
    <lineage>
        <taxon>Bacteria</taxon>
        <taxon>Pseudomonadati</taxon>
        <taxon>Pseudomonadota</taxon>
        <taxon>Alphaproteobacteria</taxon>
        <taxon>Sphingomonadales</taxon>
        <taxon>Erythrobacteraceae</taxon>
        <taxon>Pontixanthobacter</taxon>
    </lineage>
</organism>
<evidence type="ECO:0000313" key="7">
    <source>
        <dbReference type="Proteomes" id="UP000471435"/>
    </source>
</evidence>
<dbReference type="OrthoDB" id="7428510at2"/>
<keyword evidence="3 4" id="KW-0472">Membrane</keyword>
<feature type="transmembrane region" description="Helical" evidence="4">
    <location>
        <begin position="346"/>
        <end position="368"/>
    </location>
</feature>
<keyword evidence="2 4" id="KW-1133">Transmembrane helix</keyword>
<evidence type="ECO:0000259" key="5">
    <source>
        <dbReference type="PROSITE" id="PS50850"/>
    </source>
</evidence>
<dbReference type="AlphaFoldDB" id="A0A6I4UV81"/>
<feature type="transmembrane region" description="Helical" evidence="4">
    <location>
        <begin position="80"/>
        <end position="99"/>
    </location>
</feature>
<dbReference type="SUPFAM" id="SSF103473">
    <property type="entry name" value="MFS general substrate transporter"/>
    <property type="match status" value="1"/>
</dbReference>
<feature type="transmembrane region" description="Helical" evidence="4">
    <location>
        <begin position="220"/>
        <end position="241"/>
    </location>
</feature>
<feature type="transmembrane region" description="Helical" evidence="4">
    <location>
        <begin position="105"/>
        <end position="126"/>
    </location>
</feature>
<dbReference type="PANTHER" id="PTHR23528">
    <property type="match status" value="1"/>
</dbReference>
<dbReference type="Pfam" id="PF07690">
    <property type="entry name" value="MFS_1"/>
    <property type="match status" value="1"/>
</dbReference>
<gene>
    <name evidence="6" type="ORF">GRI43_00075</name>
</gene>
<feature type="transmembrane region" description="Helical" evidence="4">
    <location>
        <begin position="374"/>
        <end position="392"/>
    </location>
</feature>
<reference evidence="6 7" key="1">
    <citation type="submission" date="2019-12" db="EMBL/GenBank/DDBJ databases">
        <title>Genomic-based taxomic classification of the family Erythrobacteraceae.</title>
        <authorList>
            <person name="Xu L."/>
        </authorList>
    </citation>
    <scope>NUCLEOTIDE SEQUENCE [LARGE SCALE GENOMIC DNA]</scope>
    <source>
        <strain evidence="6 7">SW-109</strain>
    </source>
</reference>
<dbReference type="PANTHER" id="PTHR23528:SF1">
    <property type="entry name" value="MAJOR FACILITATOR SUPERFAMILY (MFS) PROFILE DOMAIN-CONTAINING PROTEIN"/>
    <property type="match status" value="1"/>
</dbReference>
<dbReference type="GO" id="GO:0022857">
    <property type="term" value="F:transmembrane transporter activity"/>
    <property type="evidence" value="ECO:0007669"/>
    <property type="project" value="InterPro"/>
</dbReference>
<proteinExistence type="predicted"/>
<dbReference type="CDD" id="cd06174">
    <property type="entry name" value="MFS"/>
    <property type="match status" value="1"/>
</dbReference>
<comment type="caution">
    <text evidence="6">The sequence shown here is derived from an EMBL/GenBank/DDBJ whole genome shotgun (WGS) entry which is preliminary data.</text>
</comment>
<dbReference type="Gene3D" id="1.20.1250.20">
    <property type="entry name" value="MFS general substrate transporter like domains"/>
    <property type="match status" value="2"/>
</dbReference>
<feature type="transmembrane region" description="Helical" evidence="4">
    <location>
        <begin position="12"/>
        <end position="37"/>
    </location>
</feature>